<dbReference type="Proteomes" id="UP000184286">
    <property type="component" value="Unassembled WGS sequence"/>
</dbReference>
<evidence type="ECO:0000313" key="2">
    <source>
        <dbReference type="Proteomes" id="UP000184286"/>
    </source>
</evidence>
<dbReference type="EMBL" id="MPOH02000002">
    <property type="protein sequence ID" value="OQD57705.1"/>
    <property type="molecule type" value="Genomic_DNA"/>
</dbReference>
<comment type="caution">
    <text evidence="1">The sequence shown here is derived from an EMBL/GenBank/DDBJ whole genome shotgun (WGS) entry which is preliminary data.</text>
</comment>
<dbReference type="PIRSF" id="PIRSF037834">
    <property type="entry name" value="PA_CoA_Oase3"/>
    <property type="match status" value="1"/>
</dbReference>
<dbReference type="SUPFAM" id="SSF47240">
    <property type="entry name" value="Ferritin-like"/>
    <property type="match status" value="1"/>
</dbReference>
<proteinExistence type="predicted"/>
<dbReference type="GO" id="GO:0010124">
    <property type="term" value="P:phenylacetate catabolic process"/>
    <property type="evidence" value="ECO:0007669"/>
    <property type="project" value="InterPro"/>
</dbReference>
<dbReference type="PANTHER" id="PTHR30458">
    <property type="entry name" value="PHENYLACETIC ACID DEGRADATION PROTEIN PAA"/>
    <property type="match status" value="1"/>
</dbReference>
<dbReference type="InterPro" id="IPR009078">
    <property type="entry name" value="Ferritin-like_SF"/>
</dbReference>
<protein>
    <submittedName>
        <fullName evidence="1">Phenylacetate-CoA oxygenase subunit PaaI</fullName>
    </submittedName>
</protein>
<dbReference type="OrthoDB" id="9789947at2"/>
<reference evidence="1 2" key="2">
    <citation type="submission" date="2017-02" db="EMBL/GenBank/DDBJ databases">
        <title>Draft genome sequence of Streptomyces phaeoluteigriseus type strain DSM41896.</title>
        <authorList>
            <person name="Salih T.S."/>
            <person name="Algora Gallardo L."/>
            <person name="Melo Santos T."/>
            <person name="Filgueira Martinez S."/>
            <person name="Herron P.R."/>
        </authorList>
    </citation>
    <scope>NUCLEOTIDE SEQUENCE [LARGE SCALE GENOMIC DNA]</scope>
    <source>
        <strain evidence="1 2">DSM 41896</strain>
    </source>
</reference>
<accession>A0A1V6MZ97</accession>
<dbReference type="InterPro" id="IPR012347">
    <property type="entry name" value="Ferritin-like"/>
</dbReference>
<dbReference type="AlphaFoldDB" id="A0A1V6MZ97"/>
<dbReference type="InterPro" id="IPR007814">
    <property type="entry name" value="PaaA_PaaC"/>
</dbReference>
<dbReference type="PANTHER" id="PTHR30458:SF0">
    <property type="entry name" value="1,2-PHENYLACETYL-COA EPOXIDASE, SUBUNIT C"/>
    <property type="match status" value="1"/>
</dbReference>
<dbReference type="Gene3D" id="1.20.1260.10">
    <property type="match status" value="1"/>
</dbReference>
<dbReference type="InterPro" id="IPR052703">
    <property type="entry name" value="Aromatic_CoA_ox/epox"/>
</dbReference>
<reference evidence="2" key="1">
    <citation type="submission" date="2016-11" db="EMBL/GenBank/DDBJ databases">
        <authorList>
            <person name="Schniete J.K."/>
            <person name="Salih T."/>
            <person name="Algora Gallardo L."/>
            <person name="Martinez Fernandez S."/>
            <person name="Herron P.R."/>
        </authorList>
    </citation>
    <scope>NUCLEOTIDE SEQUENCE [LARGE SCALE GENOMIC DNA]</scope>
    <source>
        <strain evidence="2">DSM 41896</strain>
    </source>
</reference>
<name>A0A1V6MZ97_9ACTN</name>
<organism evidence="1 2">
    <name type="scientific">Streptomyces phaeoluteigriseus</name>
    <dbReference type="NCBI Taxonomy" id="114686"/>
    <lineage>
        <taxon>Bacteria</taxon>
        <taxon>Bacillati</taxon>
        <taxon>Actinomycetota</taxon>
        <taxon>Actinomycetes</taxon>
        <taxon>Kitasatosporales</taxon>
        <taxon>Streptomycetaceae</taxon>
        <taxon>Streptomyces</taxon>
        <taxon>Streptomyces aurantiacus group</taxon>
    </lineage>
</organism>
<evidence type="ECO:0000313" key="1">
    <source>
        <dbReference type="EMBL" id="OQD57705.1"/>
    </source>
</evidence>
<dbReference type="NCBIfam" id="TIGR02158">
    <property type="entry name" value="PA_CoA_Oxy3"/>
    <property type="match status" value="1"/>
</dbReference>
<gene>
    <name evidence="1" type="ORF">BM536_001005</name>
</gene>
<dbReference type="Pfam" id="PF05138">
    <property type="entry name" value="PaaA_PaaC"/>
    <property type="match status" value="1"/>
</dbReference>
<dbReference type="GO" id="GO:0005829">
    <property type="term" value="C:cytosol"/>
    <property type="evidence" value="ECO:0007669"/>
    <property type="project" value="TreeGrafter"/>
</dbReference>
<sequence length="289" mass="31216">MTTPSDTWAAAAAAAATPVAAEDTSCAAGARTDADPARPAHADLAAHLLRLGDDALVLGQRLCQWITRAPTIEEDLALSNIALDLIGHARTLLTRSGQLDGTGRTEDDLAFTRSARQFTNALLTELPNEDFAVTVARQLVYTHYAVLHYEALAGCADAELAAFGARAAKEVAFHRLHADRWTRRLGRGTPESTRRMQRGLERVWPYTGELFDEDDVSRRLAASGTVPSPAPLRGEWEQRVSDVVTDAGLTVPAASWSAKGGRSGLHTEEFGPLIDELQSVHRQFPGGTW</sequence>
<dbReference type="InterPro" id="IPR011882">
    <property type="entry name" value="PaaC"/>
</dbReference>
<dbReference type="STRING" id="114686.BM536_001005"/>